<evidence type="ECO:0000313" key="1">
    <source>
        <dbReference type="EMBL" id="ETO84496.1"/>
    </source>
</evidence>
<accession>A0A081B035</accession>
<sequence length="148" mass="16679">MGVASGTLDSVNVTVDPFITHPWTRSTMSSVFRSSAWGEPFLASWCAALKGKLRYGCVSIKGGLWATQRSTLHITLRREDTEGDVTFDFQRKLRKTREALALLAAVEHADYTAWRHLLTVHRGIDVGKEGEEKFEDRIPKKTLLSTTW</sequence>
<dbReference type="AlphaFoldDB" id="A0A081B035"/>
<gene>
    <name evidence="1" type="ORF">F444_01603</name>
</gene>
<organism evidence="1 2">
    <name type="scientific">Phytophthora nicotianae P1976</name>
    <dbReference type="NCBI Taxonomy" id="1317066"/>
    <lineage>
        <taxon>Eukaryota</taxon>
        <taxon>Sar</taxon>
        <taxon>Stramenopiles</taxon>
        <taxon>Oomycota</taxon>
        <taxon>Peronosporomycetes</taxon>
        <taxon>Peronosporales</taxon>
        <taxon>Peronosporaceae</taxon>
        <taxon>Phytophthora</taxon>
    </lineage>
</organism>
<comment type="caution">
    <text evidence="1">The sequence shown here is derived from an EMBL/GenBank/DDBJ whole genome shotgun (WGS) entry which is preliminary data.</text>
</comment>
<name>A0A081B035_PHYNI</name>
<dbReference type="Proteomes" id="UP000028582">
    <property type="component" value="Unassembled WGS sequence"/>
</dbReference>
<evidence type="ECO:0000313" key="2">
    <source>
        <dbReference type="Proteomes" id="UP000028582"/>
    </source>
</evidence>
<proteinExistence type="predicted"/>
<dbReference type="EMBL" id="ANJA01000293">
    <property type="protein sequence ID" value="ETO84496.1"/>
    <property type="molecule type" value="Genomic_DNA"/>
</dbReference>
<reference evidence="1 2" key="1">
    <citation type="submission" date="2013-11" db="EMBL/GenBank/DDBJ databases">
        <title>The Genome Sequence of Phytophthora parasitica P1976.</title>
        <authorList>
            <consortium name="The Broad Institute Genomics Platform"/>
            <person name="Russ C."/>
            <person name="Tyler B."/>
            <person name="Panabieres F."/>
            <person name="Shan W."/>
            <person name="Tripathy S."/>
            <person name="Grunwald N."/>
            <person name="Machado M."/>
            <person name="Johnson C.S."/>
            <person name="Walker B."/>
            <person name="Young S."/>
            <person name="Zeng Q."/>
            <person name="Gargeya S."/>
            <person name="Fitzgerald M."/>
            <person name="Haas B."/>
            <person name="Abouelleil A."/>
            <person name="Allen A.W."/>
            <person name="Alvarado L."/>
            <person name="Arachchi H.M."/>
            <person name="Berlin A.M."/>
            <person name="Chapman S.B."/>
            <person name="Gainer-Dewar J."/>
            <person name="Goldberg J."/>
            <person name="Griggs A."/>
            <person name="Gujja S."/>
            <person name="Hansen M."/>
            <person name="Howarth C."/>
            <person name="Imamovic A."/>
            <person name="Ireland A."/>
            <person name="Larimer J."/>
            <person name="McCowan C."/>
            <person name="Murphy C."/>
            <person name="Pearson M."/>
            <person name="Poon T.W."/>
            <person name="Priest M."/>
            <person name="Roberts A."/>
            <person name="Saif S."/>
            <person name="Shea T."/>
            <person name="Sisk P."/>
            <person name="Sykes S."/>
            <person name="Wortman J."/>
            <person name="Nusbaum C."/>
            <person name="Birren B."/>
        </authorList>
    </citation>
    <scope>NUCLEOTIDE SEQUENCE [LARGE SCALE GENOMIC DNA]</scope>
    <source>
        <strain evidence="1 2">P1976</strain>
    </source>
</reference>
<protein>
    <submittedName>
        <fullName evidence="1">Uncharacterized protein</fullName>
    </submittedName>
</protein>